<dbReference type="OrthoDB" id="9763101at2"/>
<accession>A0A1L9BK69</accession>
<sequence length="281" mass="31559">MPTSIQGIGLGLRRAYARELLATDRRIDWLEVTPENWVGFGGERARILHACAERWPLVSHSVSLSLGGPDPLDAPLLDSLEALRQQTDFAWWSDHLCYSSANGVHFQDLLPLPFSEEAVEHTASRIREAQQRVDAPLLVENISYYAHMPGGEFDDATFVRSVVERSGCGLLLDVNNVYVNAVNHGFAPRAFIDAMPLERVRQLHIAGHTRQDDGLIIDTHIGPIIDEVWDLYRYTLRRAGRLIPTLVEWDQDLPPLDEVLDELERARAHAHAALGVPEDAR</sequence>
<dbReference type="Gene3D" id="3.20.20.150">
    <property type="entry name" value="Divalent-metal-dependent TIM barrel enzymes"/>
    <property type="match status" value="1"/>
</dbReference>
<dbReference type="InterPro" id="IPR007801">
    <property type="entry name" value="MbnB/TglH/ChrH"/>
</dbReference>
<dbReference type="Pfam" id="PF05114">
    <property type="entry name" value="MbnB_TglH_ChrH"/>
    <property type="match status" value="1"/>
</dbReference>
<dbReference type="SUPFAM" id="SSF51658">
    <property type="entry name" value="Xylose isomerase-like"/>
    <property type="match status" value="1"/>
</dbReference>
<comment type="caution">
    <text evidence="1">The sequence shown here is derived from an EMBL/GenBank/DDBJ whole genome shotgun (WGS) entry which is preliminary data.</text>
</comment>
<dbReference type="PANTHER" id="PTHR42194">
    <property type="entry name" value="UPF0276 PROTEIN HI_1600"/>
    <property type="match status" value="1"/>
</dbReference>
<organism evidence="1 2">
    <name type="scientific">Cystobacter ferrugineus</name>
    <dbReference type="NCBI Taxonomy" id="83449"/>
    <lineage>
        <taxon>Bacteria</taxon>
        <taxon>Pseudomonadati</taxon>
        <taxon>Myxococcota</taxon>
        <taxon>Myxococcia</taxon>
        <taxon>Myxococcales</taxon>
        <taxon>Cystobacterineae</taxon>
        <taxon>Archangiaceae</taxon>
        <taxon>Cystobacter</taxon>
    </lineage>
</organism>
<name>A0A1L9BK69_9BACT</name>
<evidence type="ECO:0000313" key="2">
    <source>
        <dbReference type="Proteomes" id="UP000182229"/>
    </source>
</evidence>
<dbReference type="Proteomes" id="UP000182229">
    <property type="component" value="Unassembled WGS sequence"/>
</dbReference>
<dbReference type="STRING" id="83449.BON30_05915"/>
<dbReference type="NCBIfam" id="NF003818">
    <property type="entry name" value="PRK05409.1"/>
    <property type="match status" value="1"/>
</dbReference>
<proteinExistence type="predicted"/>
<dbReference type="AlphaFoldDB" id="A0A1L9BK69"/>
<dbReference type="InterPro" id="IPR036237">
    <property type="entry name" value="Xyl_isomerase-like_sf"/>
</dbReference>
<reference evidence="1 2" key="2">
    <citation type="submission" date="2016-12" db="EMBL/GenBank/DDBJ databases">
        <title>Draft Genome Sequence of Cystobacter ferrugineus Strain Cbfe23.</title>
        <authorList>
            <person name="Akbar S."/>
            <person name="Dowd S.E."/>
            <person name="Stevens D.C."/>
        </authorList>
    </citation>
    <scope>NUCLEOTIDE SEQUENCE [LARGE SCALE GENOMIC DNA]</scope>
    <source>
        <strain evidence="1 2">Cbfe23</strain>
    </source>
</reference>
<protein>
    <submittedName>
        <fullName evidence="1">Uncharacterized protein</fullName>
    </submittedName>
</protein>
<reference evidence="2" key="1">
    <citation type="submission" date="2016-11" db="EMBL/GenBank/DDBJ databases">
        <authorList>
            <person name="Shukria A."/>
            <person name="Stevens D.C."/>
        </authorList>
    </citation>
    <scope>NUCLEOTIDE SEQUENCE [LARGE SCALE GENOMIC DNA]</scope>
    <source>
        <strain evidence="2">Cbfe23</strain>
    </source>
</reference>
<dbReference type="RefSeq" id="WP_071896811.1">
    <property type="nucleotide sequence ID" value="NZ_MPIN01000001.1"/>
</dbReference>
<dbReference type="EMBL" id="MPIN01000001">
    <property type="protein sequence ID" value="OJH42714.1"/>
    <property type="molecule type" value="Genomic_DNA"/>
</dbReference>
<keyword evidence="2" id="KW-1185">Reference proteome</keyword>
<dbReference type="PANTHER" id="PTHR42194:SF1">
    <property type="entry name" value="UPF0276 PROTEIN HI_1600"/>
    <property type="match status" value="1"/>
</dbReference>
<evidence type="ECO:0000313" key="1">
    <source>
        <dbReference type="EMBL" id="OJH42714.1"/>
    </source>
</evidence>
<gene>
    <name evidence="1" type="ORF">BON30_05915</name>
</gene>